<feature type="domain" description="J" evidence="1">
    <location>
        <begin position="280"/>
        <end position="341"/>
    </location>
</feature>
<evidence type="ECO:0000313" key="2">
    <source>
        <dbReference type="EMBL" id="MBA2881119.1"/>
    </source>
</evidence>
<name>A0A7W0HKC0_9BACT</name>
<gene>
    <name evidence="2" type="ORF">HNR65_001445</name>
</gene>
<dbReference type="RefSeq" id="WP_181550773.1">
    <property type="nucleotide sequence ID" value="NZ_JACDUS010000003.1"/>
</dbReference>
<proteinExistence type="predicted"/>
<dbReference type="EMBL" id="JACDUS010000003">
    <property type="protein sequence ID" value="MBA2881119.1"/>
    <property type="molecule type" value="Genomic_DNA"/>
</dbReference>
<dbReference type="SMART" id="SM00271">
    <property type="entry name" value="DnaJ"/>
    <property type="match status" value="1"/>
</dbReference>
<organism evidence="2 3">
    <name type="scientific">Desulfosalsimonas propionicica</name>
    <dbReference type="NCBI Taxonomy" id="332175"/>
    <lineage>
        <taxon>Bacteria</taxon>
        <taxon>Pseudomonadati</taxon>
        <taxon>Thermodesulfobacteriota</taxon>
        <taxon>Desulfobacteria</taxon>
        <taxon>Desulfobacterales</taxon>
        <taxon>Desulfosalsimonadaceae</taxon>
        <taxon>Desulfosalsimonas</taxon>
    </lineage>
</organism>
<comment type="caution">
    <text evidence="2">The sequence shown here is derived from an EMBL/GenBank/DDBJ whole genome shotgun (WGS) entry which is preliminary data.</text>
</comment>
<reference evidence="2 3" key="1">
    <citation type="submission" date="2020-07" db="EMBL/GenBank/DDBJ databases">
        <title>Genomic Encyclopedia of Type Strains, Phase IV (KMG-IV): sequencing the most valuable type-strain genomes for metagenomic binning, comparative biology and taxonomic classification.</title>
        <authorList>
            <person name="Goeker M."/>
        </authorList>
    </citation>
    <scope>NUCLEOTIDE SEQUENCE [LARGE SCALE GENOMIC DNA]</scope>
    <source>
        <strain evidence="2 3">DSM 17721</strain>
    </source>
</reference>
<sequence length="341" mass="40144">MYIAKKRTRRGTRYFLRQSVGRRGALKSRHLFDLGGNPADYLVYPDDGCAFYVHEDLCDRLLELGVDPDNDELERVFFPFLDPETQRVIQAFSHDHLTAGAKQELRRSVNQAEKGAFHIFDRRRMHYLRFAAMDQTHIRAAPAKIYRDLLDKSRDEIEQYFMEKENILTAREKKIYPYVIFNVADAFPGQLPHRYPETLPREQVDECFLEAVCRLNADAGFWADLGCTDGLNEYLIRYVCWFFDNEFSQGAYLEEWIREWMDRRRTFQAPPAKNRMEKDEAVAVMGISAHAFSGYTVKTLTRQYRRMARRHHPDHGGDHEGFIRLNRAFETLLARLRSGIR</sequence>
<dbReference type="InterPro" id="IPR036869">
    <property type="entry name" value="J_dom_sf"/>
</dbReference>
<dbReference type="Gene3D" id="1.10.287.110">
    <property type="entry name" value="DnaJ domain"/>
    <property type="match status" value="1"/>
</dbReference>
<dbReference type="InterPro" id="IPR001623">
    <property type="entry name" value="DnaJ_domain"/>
</dbReference>
<dbReference type="CDD" id="cd06257">
    <property type="entry name" value="DnaJ"/>
    <property type="match status" value="1"/>
</dbReference>
<dbReference type="AlphaFoldDB" id="A0A7W0HKC0"/>
<protein>
    <recommendedName>
        <fullName evidence="1">J domain-containing protein</fullName>
    </recommendedName>
</protein>
<dbReference type="SUPFAM" id="SSF46565">
    <property type="entry name" value="Chaperone J-domain"/>
    <property type="match status" value="1"/>
</dbReference>
<evidence type="ECO:0000313" key="3">
    <source>
        <dbReference type="Proteomes" id="UP000525298"/>
    </source>
</evidence>
<evidence type="ECO:0000259" key="1">
    <source>
        <dbReference type="PROSITE" id="PS50076"/>
    </source>
</evidence>
<dbReference type="PROSITE" id="PS50076">
    <property type="entry name" value="DNAJ_2"/>
    <property type="match status" value="1"/>
</dbReference>
<dbReference type="Proteomes" id="UP000525298">
    <property type="component" value="Unassembled WGS sequence"/>
</dbReference>
<keyword evidence="3" id="KW-1185">Reference proteome</keyword>
<accession>A0A7W0HKC0</accession>